<organism evidence="2">
    <name type="scientific">Arcella intermedia</name>
    <dbReference type="NCBI Taxonomy" id="1963864"/>
    <lineage>
        <taxon>Eukaryota</taxon>
        <taxon>Amoebozoa</taxon>
        <taxon>Tubulinea</taxon>
        <taxon>Elardia</taxon>
        <taxon>Arcellinida</taxon>
        <taxon>Sphaerothecina</taxon>
        <taxon>Arcellidae</taxon>
        <taxon>Arcella</taxon>
    </lineage>
</organism>
<feature type="compositionally biased region" description="Basic and acidic residues" evidence="1">
    <location>
        <begin position="296"/>
        <end position="305"/>
    </location>
</feature>
<dbReference type="AlphaFoldDB" id="A0A6B2L201"/>
<feature type="compositionally biased region" description="Basic residues" evidence="1">
    <location>
        <begin position="252"/>
        <end position="263"/>
    </location>
</feature>
<evidence type="ECO:0000256" key="1">
    <source>
        <dbReference type="SAM" id="MobiDB-lite"/>
    </source>
</evidence>
<feature type="compositionally biased region" description="Basic and acidic residues" evidence="1">
    <location>
        <begin position="221"/>
        <end position="243"/>
    </location>
</feature>
<sequence>METGEEELQPVSREMTEEEWQLIQEAFRGQTNIFTRKEAYRLKGLEINDEDFFDDEGSSELADPNVIRQALPELAHLPDEILEEFPLDRLEQMTRKSLFPPDEVLDQIPDELVDEAWEKVPEELTEEALRKIPEAILKALPKAPEGVTPEALLDELMRELPEDGIPEEFLEELKMDEEEEEDEKEEEEDEEERKLEEEAERETEEVEVSVYELEEQVEVIKVGEKERKAEEERRAKEAEKPEEFPIPYPFARKIKQKKVKKKKEPAPEAEGEEKPEEAEKEEKKEEKEEEEEEEEEVKKGSKEDISFSLAEVSESTIDMETTEESPHPEESEGSWTEMTSDVPLAALKGTKRTKVVPAKRPFWRGYKFKVPPPNRYPTIDEDLKERFLPKDEPWVFERMRFDEDVLFEEPNERDYELIDPSRVPLESLNELEVFMRGEKVWRLKGDRESQRRWNERYLQRLETKQKSYYMKV</sequence>
<proteinExistence type="predicted"/>
<evidence type="ECO:0000313" key="2">
    <source>
        <dbReference type="EMBL" id="NDV31033.1"/>
    </source>
</evidence>
<accession>A0A6B2L201</accession>
<reference evidence="2" key="1">
    <citation type="journal article" date="2020" name="J. Eukaryot. Microbiol.">
        <title>De novo Sequencing, Assembly and Annotation of the Transcriptome for the Free-Living Testate Amoeba Arcella intermedia.</title>
        <authorList>
            <person name="Ribeiro G.M."/>
            <person name="Porfirio-Sousa A.L."/>
            <person name="Maurer-Alcala X.X."/>
            <person name="Katz L.A."/>
            <person name="Lahr D.J.G."/>
        </authorList>
    </citation>
    <scope>NUCLEOTIDE SEQUENCE</scope>
</reference>
<feature type="compositionally biased region" description="Acidic residues" evidence="1">
    <location>
        <begin position="267"/>
        <end position="279"/>
    </location>
</feature>
<protein>
    <submittedName>
        <fullName evidence="2">Uncharacterized protein</fullName>
    </submittedName>
</protein>
<feature type="compositionally biased region" description="Acidic residues" evidence="1">
    <location>
        <begin position="162"/>
        <end position="217"/>
    </location>
</feature>
<dbReference type="EMBL" id="GIBP01002064">
    <property type="protein sequence ID" value="NDV31033.1"/>
    <property type="molecule type" value="Transcribed_RNA"/>
</dbReference>
<feature type="region of interest" description="Disordered" evidence="1">
    <location>
        <begin position="160"/>
        <end position="346"/>
    </location>
</feature>
<name>A0A6B2L201_9EUKA</name>